<evidence type="ECO:0000256" key="7">
    <source>
        <dbReference type="ARBA" id="ARBA00022670"/>
    </source>
</evidence>
<dbReference type="GO" id="GO:0005737">
    <property type="term" value="C:cytoplasm"/>
    <property type="evidence" value="ECO:0007669"/>
    <property type="project" value="UniProtKB-SubCell"/>
</dbReference>
<name>A0A9X2WX02_9GAMM</name>
<dbReference type="SUPFAM" id="SSF48371">
    <property type="entry name" value="ARM repeat"/>
    <property type="match status" value="1"/>
</dbReference>
<feature type="domain" description="Peptidase M1 leukotriene A4 hydrolase/aminopeptidase C-terminal" evidence="15">
    <location>
        <begin position="486"/>
        <end position="621"/>
    </location>
</feature>
<dbReference type="InterPro" id="IPR014782">
    <property type="entry name" value="Peptidase_M1_dom"/>
</dbReference>
<protein>
    <recommendedName>
        <fullName evidence="5">Aminopeptidase N</fullName>
        <ecNumber evidence="4">3.4.11.2</ecNumber>
    </recommendedName>
</protein>
<dbReference type="AlphaFoldDB" id="A0A9X2WX02"/>
<accession>A0A9X2WX02</accession>
<comment type="subcellular location">
    <subcellularLocation>
        <location evidence="2">Cytoplasm</location>
    </subcellularLocation>
</comment>
<dbReference type="PRINTS" id="PR00756">
    <property type="entry name" value="ALADIPTASE"/>
</dbReference>
<dbReference type="InterPro" id="IPR027268">
    <property type="entry name" value="Peptidase_M4/M1_CTD_sf"/>
</dbReference>
<keyword evidence="17" id="KW-1185">Reference proteome</keyword>
<feature type="binding site" evidence="13">
    <location>
        <begin position="578"/>
        <end position="580"/>
    </location>
    <ligand>
        <name>a peptide</name>
        <dbReference type="ChEBI" id="CHEBI:60466"/>
    </ligand>
</feature>
<comment type="caution">
    <text evidence="16">The sequence shown here is derived from an EMBL/GenBank/DDBJ whole genome shotgun (WGS) entry which is preliminary data.</text>
</comment>
<comment type="cofactor">
    <cofactor evidence="14">
        <name>Zn(2+)</name>
        <dbReference type="ChEBI" id="CHEBI:29105"/>
    </cofactor>
    <text evidence="14">Binds 1 zinc ion per subunit.</text>
</comment>
<evidence type="ECO:0000256" key="10">
    <source>
        <dbReference type="ARBA" id="ARBA00022833"/>
    </source>
</evidence>
<evidence type="ECO:0000256" key="2">
    <source>
        <dbReference type="ARBA" id="ARBA00004496"/>
    </source>
</evidence>
<evidence type="ECO:0000256" key="13">
    <source>
        <dbReference type="PIRSR" id="PIRSR634015-2"/>
    </source>
</evidence>
<dbReference type="Pfam" id="PF01433">
    <property type="entry name" value="Peptidase_M1"/>
    <property type="match status" value="1"/>
</dbReference>
<dbReference type="Proteomes" id="UP001155604">
    <property type="component" value="Unassembled WGS sequence"/>
</dbReference>
<dbReference type="InterPro" id="IPR045357">
    <property type="entry name" value="Aminopeptidase_N-like_N"/>
</dbReference>
<feature type="binding site" evidence="13">
    <location>
        <begin position="290"/>
        <end position="295"/>
    </location>
    <ligand>
        <name>a peptide</name>
        <dbReference type="ChEBI" id="CHEBI:60466"/>
    </ligand>
</feature>
<dbReference type="GO" id="GO:0008270">
    <property type="term" value="F:zinc ion binding"/>
    <property type="evidence" value="ECO:0007669"/>
    <property type="project" value="InterPro"/>
</dbReference>
<dbReference type="EC" id="3.4.11.2" evidence="4"/>
<comment type="similarity">
    <text evidence="3">Belongs to the peptidase M1 family.</text>
</comment>
<proteinExistence type="inferred from homology"/>
<evidence type="ECO:0000256" key="14">
    <source>
        <dbReference type="PIRSR" id="PIRSR634015-3"/>
    </source>
</evidence>
<dbReference type="Gene3D" id="1.25.40.320">
    <property type="entry name" value="Peptidase M1, leukotriene A4 hydrolase/aminopeptidase C-terminal domain"/>
    <property type="match status" value="1"/>
</dbReference>
<dbReference type="InterPro" id="IPR038502">
    <property type="entry name" value="M1_LTA-4_hydro/amino_C_sf"/>
</dbReference>
<feature type="active site" description="Proton acceptor" evidence="12">
    <location>
        <position position="320"/>
    </location>
</feature>
<dbReference type="Pfam" id="PF17900">
    <property type="entry name" value="Peptidase_M1_N"/>
    <property type="match status" value="1"/>
</dbReference>
<evidence type="ECO:0000256" key="6">
    <source>
        <dbReference type="ARBA" id="ARBA00022490"/>
    </source>
</evidence>
<dbReference type="InterPro" id="IPR001930">
    <property type="entry name" value="Peptidase_M1"/>
</dbReference>
<evidence type="ECO:0000313" key="17">
    <source>
        <dbReference type="Proteomes" id="UP001155604"/>
    </source>
</evidence>
<dbReference type="SMART" id="SM01263">
    <property type="entry name" value="Leuk-A4-hydro_C"/>
    <property type="match status" value="1"/>
</dbReference>
<keyword evidence="11" id="KW-0482">Metalloprotease</keyword>
<feature type="binding site" evidence="13">
    <location>
        <begin position="163"/>
        <end position="165"/>
    </location>
    <ligand>
        <name>a peptide</name>
        <dbReference type="ChEBI" id="CHEBI:60466"/>
    </ligand>
</feature>
<keyword evidence="6" id="KW-0963">Cytoplasm</keyword>
<dbReference type="GO" id="GO:0008237">
    <property type="term" value="F:metallopeptidase activity"/>
    <property type="evidence" value="ECO:0007669"/>
    <property type="project" value="UniProtKB-KW"/>
</dbReference>
<dbReference type="InterPro" id="IPR049980">
    <property type="entry name" value="LTA4H_cat"/>
</dbReference>
<dbReference type="SUPFAM" id="SSF55486">
    <property type="entry name" value="Metalloproteases ('zincins'), catalytic domain"/>
    <property type="match status" value="1"/>
</dbReference>
<evidence type="ECO:0000256" key="5">
    <source>
        <dbReference type="ARBA" id="ARBA00015611"/>
    </source>
</evidence>
<dbReference type="InterPro" id="IPR016024">
    <property type="entry name" value="ARM-type_fold"/>
</dbReference>
<gene>
    <name evidence="16" type="ORF">NE536_16715</name>
</gene>
<dbReference type="FunFam" id="3.30.2010.30:FF:000001">
    <property type="entry name" value="Leukotriene A(4) hydrolase"/>
    <property type="match status" value="1"/>
</dbReference>
<dbReference type="Gene3D" id="2.60.40.1730">
    <property type="entry name" value="tricorn interacting facor f3 domain"/>
    <property type="match status" value="1"/>
</dbReference>
<sequence>MLQPTKSTLADATTWDLTRDYHSFANTEQVQVRHVSLDLVVDFDAQRLFGKATLSLDYLEPDVTELWLDSRDLTILAVTAVNAADSVNATDTVSFLTTENEVPLDFVLSEANSILGQKLCISLPTSPCKQVCIHYQTSPAAQGLQWLAPEQTAGKHLPYLFSQSQPINARSWIPLQDTPKARVTFDAKVQVPKGMRAVMSAMNHPDTPLNGVFHFEMERPIPTHLMALAVGDIAFQAIGPRCGVYTEPSMLAAAAKEFEDTEYMLDVAESLLGPYVWDRYDMIILPPSFPFGGMENPRLAFLTPTLIAGDKSLVSTVAHELAHSWTGNLVSNATWRDLWLNEGFTTYFTNRIVEAVYGKEQAELEWVIEFGRLTEEMASLPKDKQTLPANVQQGDPNLAFNRFTYDKASMFVHDLERRLGRVAFDKFLRNYVDHFAFKAITTEVFVEYAQQTLLPLHSDKITEAELLTWIYGEGLPEGYCGPTSMSLDKVDDALASFLQGTVASQLSVKDWRVHHWQYFLTQLPEVVSQVQLMDLDETFRFTQSTNAEIACDWFRVAIRNHYDPVLPALSAYLVRIGRGKFVRPLYAELQIAGYHTELKDIYTKARAGYHPSIQVQLDKSLIL</sequence>
<reference evidence="16" key="1">
    <citation type="journal article" date="2023" name="Int. J. Syst. Evol. Microbiol.">
        <title>&lt;i&gt;Shewanella septentrionalis&lt;/i&gt; sp. nov. and &lt;i&gt;Shewanella holmiensis&lt;/i&gt; sp. nov., isolated from Baltic Sea water and sediments.</title>
        <authorList>
            <person name="Martin-Rodriguez A.J."/>
            <person name="Thorell K."/>
            <person name="Joffre E."/>
            <person name="Jensie-Markopoulos S."/>
            <person name="Moore E.R.B."/>
            <person name="Sjoling A."/>
        </authorList>
    </citation>
    <scope>NUCLEOTIDE SEQUENCE</scope>
    <source>
        <strain evidence="16">SP1W3</strain>
    </source>
</reference>
<dbReference type="SUPFAM" id="SSF63737">
    <property type="entry name" value="Leukotriene A4 hydrolase N-terminal domain"/>
    <property type="match status" value="1"/>
</dbReference>
<evidence type="ECO:0000256" key="1">
    <source>
        <dbReference type="ARBA" id="ARBA00000098"/>
    </source>
</evidence>
<dbReference type="GO" id="GO:0016285">
    <property type="term" value="F:alanyl aminopeptidase activity"/>
    <property type="evidence" value="ECO:0007669"/>
    <property type="project" value="UniProtKB-EC"/>
</dbReference>
<dbReference type="PANTHER" id="PTHR45726:SF3">
    <property type="entry name" value="LEUKOTRIENE A-4 HYDROLASE"/>
    <property type="match status" value="1"/>
</dbReference>
<feature type="binding site" evidence="14">
    <location>
        <position position="342"/>
    </location>
    <ligand>
        <name>Zn(2+)</name>
        <dbReference type="ChEBI" id="CHEBI:29105"/>
        <note>catalytic</note>
    </ligand>
</feature>
<dbReference type="InterPro" id="IPR034015">
    <property type="entry name" value="M1_LTA4H"/>
</dbReference>
<dbReference type="Pfam" id="PF09127">
    <property type="entry name" value="Leuk-A4-hydro_C"/>
    <property type="match status" value="1"/>
</dbReference>
<dbReference type="CDD" id="cd09599">
    <property type="entry name" value="M1_LTA4H"/>
    <property type="match status" value="1"/>
</dbReference>
<dbReference type="Gene3D" id="3.30.2010.30">
    <property type="match status" value="1"/>
</dbReference>
<dbReference type="GO" id="GO:0006508">
    <property type="term" value="P:proteolysis"/>
    <property type="evidence" value="ECO:0007669"/>
    <property type="project" value="UniProtKB-KW"/>
</dbReference>
<dbReference type="InterPro" id="IPR015211">
    <property type="entry name" value="Peptidase_M1_C"/>
</dbReference>
<keyword evidence="8 14" id="KW-0479">Metal-binding</keyword>
<keyword evidence="9" id="KW-0378">Hydrolase</keyword>
<dbReference type="PANTHER" id="PTHR45726">
    <property type="entry name" value="LEUKOTRIENE A-4 HYDROLASE"/>
    <property type="match status" value="1"/>
</dbReference>
<evidence type="ECO:0000256" key="3">
    <source>
        <dbReference type="ARBA" id="ARBA00010136"/>
    </source>
</evidence>
<feature type="active site" description="Proton donor" evidence="12">
    <location>
        <position position="405"/>
    </location>
</feature>
<evidence type="ECO:0000256" key="11">
    <source>
        <dbReference type="ARBA" id="ARBA00023049"/>
    </source>
</evidence>
<evidence type="ECO:0000313" key="16">
    <source>
        <dbReference type="EMBL" id="MCT7947005.1"/>
    </source>
</evidence>
<organism evidence="16 17">
    <name type="scientific">Shewanella septentrionalis</name>
    <dbReference type="NCBI Taxonomy" id="2952223"/>
    <lineage>
        <taxon>Bacteria</taxon>
        <taxon>Pseudomonadati</taxon>
        <taxon>Pseudomonadota</taxon>
        <taxon>Gammaproteobacteria</taxon>
        <taxon>Alteromonadales</taxon>
        <taxon>Shewanellaceae</taxon>
        <taxon>Shewanella</taxon>
    </lineage>
</organism>
<keyword evidence="7" id="KW-0645">Protease</keyword>
<dbReference type="EMBL" id="JAMTCC010000031">
    <property type="protein sequence ID" value="MCT7947005.1"/>
    <property type="molecule type" value="Genomic_DNA"/>
</dbReference>
<evidence type="ECO:0000256" key="4">
    <source>
        <dbReference type="ARBA" id="ARBA00012564"/>
    </source>
</evidence>
<dbReference type="InterPro" id="IPR042097">
    <property type="entry name" value="Aminopeptidase_N-like_N_sf"/>
</dbReference>
<dbReference type="Gene3D" id="1.10.390.10">
    <property type="entry name" value="Neutral Protease Domain 2"/>
    <property type="match status" value="1"/>
</dbReference>
<evidence type="ECO:0000256" key="8">
    <source>
        <dbReference type="ARBA" id="ARBA00022723"/>
    </source>
</evidence>
<dbReference type="RefSeq" id="WP_261273393.1">
    <property type="nucleotide sequence ID" value="NZ_JAMTCC010000031.1"/>
</dbReference>
<keyword evidence="10 14" id="KW-0862">Zinc</keyword>
<comment type="catalytic activity">
    <reaction evidence="1">
        <text>Release of an N-terminal amino acid, Xaa-|-Yaa- from a peptide, amide or arylamide. Xaa is preferably Ala, but may be most amino acids including Pro (slow action). When a terminal hydrophobic residue is followed by a prolyl residue, the two may be released as an intact Xaa-Pro dipeptide.</text>
        <dbReference type="EC" id="3.4.11.2"/>
    </reaction>
</comment>
<evidence type="ECO:0000259" key="15">
    <source>
        <dbReference type="SMART" id="SM01263"/>
    </source>
</evidence>
<feature type="binding site" evidence="14">
    <location>
        <position position="319"/>
    </location>
    <ligand>
        <name>Zn(2+)</name>
        <dbReference type="ChEBI" id="CHEBI:29105"/>
        <note>catalytic</note>
    </ligand>
</feature>
<feature type="binding site" evidence="14">
    <location>
        <position position="323"/>
    </location>
    <ligand>
        <name>Zn(2+)</name>
        <dbReference type="ChEBI" id="CHEBI:29105"/>
        <note>catalytic</note>
    </ligand>
</feature>
<evidence type="ECO:0000256" key="12">
    <source>
        <dbReference type="PIRSR" id="PIRSR634015-1"/>
    </source>
</evidence>
<evidence type="ECO:0000256" key="9">
    <source>
        <dbReference type="ARBA" id="ARBA00022801"/>
    </source>
</evidence>